<proteinExistence type="predicted"/>
<evidence type="ECO:0000313" key="2">
    <source>
        <dbReference type="EMBL" id="KAL2277850.1"/>
    </source>
</evidence>
<protein>
    <submittedName>
        <fullName evidence="2">Uncharacterized protein</fullName>
    </submittedName>
</protein>
<reference evidence="2 3" key="1">
    <citation type="submission" date="2024-03" db="EMBL/GenBank/DDBJ databases">
        <title>A high-quality draft genome sequence of Diaporthe vaccinii, a causative agent of upright dieback and viscid rot disease in cranberry plants.</title>
        <authorList>
            <person name="Sarrasin M."/>
            <person name="Lang B.F."/>
            <person name="Burger G."/>
        </authorList>
    </citation>
    <scope>NUCLEOTIDE SEQUENCE [LARGE SCALE GENOMIC DNA]</scope>
    <source>
        <strain evidence="2 3">IS7</strain>
    </source>
</reference>
<sequence length="353" mass="39175">MRVTMFVVSFYESTSRCRISSNVSLPQRPFLIPNEPPYVRRVYRPANHAHPKGSRPALGSFRPFHTSPVQLSMQDTIRQPPQCKGTPPSHAAKTYELSSAIRASSGATAAELARPWYPGAPPSAPPLSSPQPGAPADESTLQRGLIPEKLLRAPRLKRRLRPNFMVKVPSISWWRRFCSVRGRSLGCRRRGKPLLNPPPPFPPDFLRIDLGGKSRLGEAFLLEESPLPPFSLAPLLPSLLWAWWRLLWEAFDRHEVIFDRLPVRRDEVLESGTLGVGEVPAVVPAGAVVSSPSSLRAVEEDEEKDFRTMRCQVSRIAMSGGPGFVRGCVCNSLWCAVDSCFEVAKGSWLKLVG</sequence>
<gene>
    <name evidence="2" type="ORF">FJTKL_15140</name>
</gene>
<evidence type="ECO:0000256" key="1">
    <source>
        <dbReference type="SAM" id="MobiDB-lite"/>
    </source>
</evidence>
<feature type="region of interest" description="Disordered" evidence="1">
    <location>
        <begin position="114"/>
        <end position="144"/>
    </location>
</feature>
<dbReference type="Proteomes" id="UP001600888">
    <property type="component" value="Unassembled WGS sequence"/>
</dbReference>
<keyword evidence="3" id="KW-1185">Reference proteome</keyword>
<name>A0ABR4E600_9PEZI</name>
<evidence type="ECO:0000313" key="3">
    <source>
        <dbReference type="Proteomes" id="UP001600888"/>
    </source>
</evidence>
<feature type="compositionally biased region" description="Pro residues" evidence="1">
    <location>
        <begin position="118"/>
        <end position="133"/>
    </location>
</feature>
<accession>A0ABR4E600</accession>
<dbReference type="EMBL" id="JBAWTH010000093">
    <property type="protein sequence ID" value="KAL2277850.1"/>
    <property type="molecule type" value="Genomic_DNA"/>
</dbReference>
<organism evidence="2 3">
    <name type="scientific">Diaporthe vaccinii</name>
    <dbReference type="NCBI Taxonomy" id="105482"/>
    <lineage>
        <taxon>Eukaryota</taxon>
        <taxon>Fungi</taxon>
        <taxon>Dikarya</taxon>
        <taxon>Ascomycota</taxon>
        <taxon>Pezizomycotina</taxon>
        <taxon>Sordariomycetes</taxon>
        <taxon>Sordariomycetidae</taxon>
        <taxon>Diaporthales</taxon>
        <taxon>Diaporthaceae</taxon>
        <taxon>Diaporthe</taxon>
        <taxon>Diaporthe eres species complex</taxon>
    </lineage>
</organism>
<comment type="caution">
    <text evidence="2">The sequence shown here is derived from an EMBL/GenBank/DDBJ whole genome shotgun (WGS) entry which is preliminary data.</text>
</comment>